<evidence type="ECO:0000313" key="3">
    <source>
        <dbReference type="Proteomes" id="UP000643405"/>
    </source>
</evidence>
<proteinExistence type="predicted"/>
<dbReference type="NCBIfam" id="TIGR02218">
    <property type="entry name" value="phg_TIGR02218"/>
    <property type="match status" value="1"/>
</dbReference>
<dbReference type="InterPro" id="IPR018964">
    <property type="entry name" value="Phage_phiJL001_Gp84_C"/>
</dbReference>
<protein>
    <submittedName>
        <fullName evidence="2">DUF2163 domain-containing protein</fullName>
    </submittedName>
</protein>
<organism evidence="2 3">
    <name type="scientific">Oryzicola mucosus</name>
    <dbReference type="NCBI Taxonomy" id="2767425"/>
    <lineage>
        <taxon>Bacteria</taxon>
        <taxon>Pseudomonadati</taxon>
        <taxon>Pseudomonadota</taxon>
        <taxon>Alphaproteobacteria</taxon>
        <taxon>Hyphomicrobiales</taxon>
        <taxon>Phyllobacteriaceae</taxon>
        <taxon>Oryzicola</taxon>
    </lineage>
</organism>
<comment type="caution">
    <text evidence="2">The sequence shown here is derived from an EMBL/GenBank/DDBJ whole genome shotgun (WGS) entry which is preliminary data.</text>
</comment>
<dbReference type="InterPro" id="IPR011928">
    <property type="entry name" value="Phage_phiJL001_Gp84"/>
</dbReference>
<accession>A0A8J6PPB6</accession>
<sequence>MSRYPEALSAHLAGAVTTLCHCWRLTRSDGLAIGFTDHDRTLEIGGLAYEPASGFTASEARDTLGMAVDTQDIEGALSSERIRDEDVSAGLYDGAVVETLLVDWREPGVHAVIRKAAIGKIVRSDTSFVAELQSASHTLDQPQGRIISRRCDAELGDARCGFLLARDGFSGAGTVVAVQGVDTLVVEGIETFEPGWFSHGRLTWTSGAKTGRMFRIVHHRTGTEGVVLVLPPEALRGAEAGDAFTLEAGCDKSFATCKAKFANALNFRGFPHLPGNDAAYGYVSDNGLFDGGPVVP</sequence>
<evidence type="ECO:0000313" key="2">
    <source>
        <dbReference type="EMBL" id="MBD0415897.1"/>
    </source>
</evidence>
<dbReference type="Pfam" id="PF09931">
    <property type="entry name" value="Phage_phiJL001_Gp84_N"/>
    <property type="match status" value="1"/>
</dbReference>
<gene>
    <name evidence="2" type="ORF">ICI42_14645</name>
</gene>
<reference evidence="2" key="1">
    <citation type="submission" date="2020-09" db="EMBL/GenBank/DDBJ databases">
        <title>Genome seq and assembly of Tianweitania sp.</title>
        <authorList>
            <person name="Chhetri G."/>
        </authorList>
    </citation>
    <scope>NUCLEOTIDE SEQUENCE</scope>
    <source>
        <strain evidence="2">Rool2</strain>
    </source>
</reference>
<dbReference type="EMBL" id="JACVVX010000004">
    <property type="protein sequence ID" value="MBD0415897.1"/>
    <property type="molecule type" value="Genomic_DNA"/>
</dbReference>
<keyword evidence="3" id="KW-1185">Reference proteome</keyword>
<dbReference type="AlphaFoldDB" id="A0A8J6PPB6"/>
<name>A0A8J6PPB6_9HYPH</name>
<feature type="domain" description="Bacteriophage phiJL001 Gp84 C-terminal" evidence="1">
    <location>
        <begin position="195"/>
        <end position="277"/>
    </location>
</feature>
<dbReference type="Proteomes" id="UP000643405">
    <property type="component" value="Unassembled WGS sequence"/>
</dbReference>
<dbReference type="RefSeq" id="WP_188165323.1">
    <property type="nucleotide sequence ID" value="NZ_JACVVX010000004.1"/>
</dbReference>
<dbReference type="Pfam" id="PF09356">
    <property type="entry name" value="Phage_BR0599"/>
    <property type="match status" value="1"/>
</dbReference>
<evidence type="ECO:0000259" key="1">
    <source>
        <dbReference type="Pfam" id="PF09356"/>
    </source>
</evidence>